<dbReference type="AlphaFoldDB" id="A0A812EGV9"/>
<sequence length="373" mass="41477">MLDAVHGNRPECRSALISRQLSRLNVDIAALSEVRIQAKAASTSMALDTPSSVQGNLQQRGVFQASASWSAPPLPPGRTKTGSMRNHEIQELLAKKRSAHQAQPSCSVRRAAGGQVLFIDKASILSCWSECFQALFNADRVIQDPAVFRILHQPVKREINELLSVEEVTNAIEQLRSGKAAGVNGIPPEIWKDGGPALHSTVHEFLVCCWEQSRLPSDLNDAVTEDLNDDDTVHIRYRLDSSLFNLRRLQAHTETLEQLSRDLLFADDAALVAHTERALQFLTSCFAEAVQLFGLEISLKKMEVLHQPETREEYRHPHITIVCHVQNRKNRTSKRVSFFLSLSLSLSLSLLAVVSTLKAKVISVFVPLSLHAF</sequence>
<keyword evidence="2" id="KW-1185">Reference proteome</keyword>
<evidence type="ECO:0000313" key="1">
    <source>
        <dbReference type="EMBL" id="CAE1323598.1"/>
    </source>
</evidence>
<protein>
    <submittedName>
        <fullName evidence="1">Uncharacterized protein</fullName>
    </submittedName>
</protein>
<reference evidence="1" key="1">
    <citation type="submission" date="2021-01" db="EMBL/GenBank/DDBJ databases">
        <authorList>
            <person name="Li R."/>
            <person name="Bekaert M."/>
        </authorList>
    </citation>
    <scope>NUCLEOTIDE SEQUENCE</scope>
    <source>
        <strain evidence="1">Farmed</strain>
    </source>
</reference>
<proteinExistence type="predicted"/>
<dbReference type="Proteomes" id="UP000597762">
    <property type="component" value="Unassembled WGS sequence"/>
</dbReference>
<organism evidence="1 2">
    <name type="scientific">Acanthosepion pharaonis</name>
    <name type="common">Pharaoh cuttlefish</name>
    <name type="synonym">Sepia pharaonis</name>
    <dbReference type="NCBI Taxonomy" id="158019"/>
    <lineage>
        <taxon>Eukaryota</taxon>
        <taxon>Metazoa</taxon>
        <taxon>Spiralia</taxon>
        <taxon>Lophotrochozoa</taxon>
        <taxon>Mollusca</taxon>
        <taxon>Cephalopoda</taxon>
        <taxon>Coleoidea</taxon>
        <taxon>Decapodiformes</taxon>
        <taxon>Sepiida</taxon>
        <taxon>Sepiina</taxon>
        <taxon>Sepiidae</taxon>
        <taxon>Acanthosepion</taxon>
    </lineage>
</organism>
<dbReference type="OrthoDB" id="6140983at2759"/>
<comment type="caution">
    <text evidence="1">The sequence shown here is derived from an EMBL/GenBank/DDBJ whole genome shotgun (WGS) entry which is preliminary data.</text>
</comment>
<dbReference type="EMBL" id="CAHIKZ030005380">
    <property type="protein sequence ID" value="CAE1323598.1"/>
    <property type="molecule type" value="Genomic_DNA"/>
</dbReference>
<evidence type="ECO:0000313" key="2">
    <source>
        <dbReference type="Proteomes" id="UP000597762"/>
    </source>
</evidence>
<gene>
    <name evidence="1" type="ORF">SPHA_73498</name>
</gene>
<accession>A0A812EGV9</accession>
<name>A0A812EGV9_ACAPH</name>